<name>A0ACB9HJR4_9ASTR</name>
<accession>A0ACB9HJR4</accession>
<dbReference type="EMBL" id="CM042029">
    <property type="protein sequence ID" value="KAI3795087.1"/>
    <property type="molecule type" value="Genomic_DNA"/>
</dbReference>
<organism evidence="1 2">
    <name type="scientific">Smallanthus sonchifolius</name>
    <dbReference type="NCBI Taxonomy" id="185202"/>
    <lineage>
        <taxon>Eukaryota</taxon>
        <taxon>Viridiplantae</taxon>
        <taxon>Streptophyta</taxon>
        <taxon>Embryophyta</taxon>
        <taxon>Tracheophyta</taxon>
        <taxon>Spermatophyta</taxon>
        <taxon>Magnoliopsida</taxon>
        <taxon>eudicotyledons</taxon>
        <taxon>Gunneridae</taxon>
        <taxon>Pentapetalae</taxon>
        <taxon>asterids</taxon>
        <taxon>campanulids</taxon>
        <taxon>Asterales</taxon>
        <taxon>Asteraceae</taxon>
        <taxon>Asteroideae</taxon>
        <taxon>Heliantheae alliance</taxon>
        <taxon>Millerieae</taxon>
        <taxon>Smallanthus</taxon>
    </lineage>
</organism>
<reference evidence="1 2" key="2">
    <citation type="journal article" date="2022" name="Mol. Ecol. Resour.">
        <title>The genomes of chicory, endive, great burdock and yacon provide insights into Asteraceae paleo-polyploidization history and plant inulin production.</title>
        <authorList>
            <person name="Fan W."/>
            <person name="Wang S."/>
            <person name="Wang H."/>
            <person name="Wang A."/>
            <person name="Jiang F."/>
            <person name="Liu H."/>
            <person name="Zhao H."/>
            <person name="Xu D."/>
            <person name="Zhang Y."/>
        </authorList>
    </citation>
    <scope>NUCLEOTIDE SEQUENCE [LARGE SCALE GENOMIC DNA]</scope>
    <source>
        <strain evidence="2">cv. Yunnan</strain>
        <tissue evidence="1">Leaves</tissue>
    </source>
</reference>
<protein>
    <submittedName>
        <fullName evidence="1">Uncharacterized protein</fullName>
    </submittedName>
</protein>
<evidence type="ECO:0000313" key="1">
    <source>
        <dbReference type="EMBL" id="KAI3795087.1"/>
    </source>
</evidence>
<keyword evidence="2" id="KW-1185">Reference proteome</keyword>
<gene>
    <name evidence="1" type="ORF">L1987_37731</name>
</gene>
<proteinExistence type="predicted"/>
<sequence>MDLSEPLKQVSPSFIFSPWLLRYPISSSASPDTETSGIKIVVANSFDNSSLILEHALLWFLVPAVG</sequence>
<dbReference type="Proteomes" id="UP001056120">
    <property type="component" value="Linkage Group LG12"/>
</dbReference>
<reference evidence="2" key="1">
    <citation type="journal article" date="2022" name="Mol. Ecol. Resour.">
        <title>The genomes of chicory, endive, great burdock and yacon provide insights into Asteraceae palaeo-polyploidization history and plant inulin production.</title>
        <authorList>
            <person name="Fan W."/>
            <person name="Wang S."/>
            <person name="Wang H."/>
            <person name="Wang A."/>
            <person name="Jiang F."/>
            <person name="Liu H."/>
            <person name="Zhao H."/>
            <person name="Xu D."/>
            <person name="Zhang Y."/>
        </authorList>
    </citation>
    <scope>NUCLEOTIDE SEQUENCE [LARGE SCALE GENOMIC DNA]</scope>
    <source>
        <strain evidence="2">cv. Yunnan</strain>
    </source>
</reference>
<comment type="caution">
    <text evidence="1">The sequence shown here is derived from an EMBL/GenBank/DDBJ whole genome shotgun (WGS) entry which is preliminary data.</text>
</comment>
<evidence type="ECO:0000313" key="2">
    <source>
        <dbReference type="Proteomes" id="UP001056120"/>
    </source>
</evidence>